<proteinExistence type="predicted"/>
<sequence length="71" mass="8707">MELSNSKLFRSKILFPDSYRGELLRVLFQTRVPFDKFKNKFYNKMTIDLIFFLSDFKNFNKIITVYRNKLK</sequence>
<protein>
    <submittedName>
        <fullName evidence="1">Uncharacterized protein</fullName>
    </submittedName>
</protein>
<dbReference type="Proteomes" id="UP000011988">
    <property type="component" value="Unassembled WGS sequence"/>
</dbReference>
<comment type="caution">
    <text evidence="1">The sequence shown here is derived from an EMBL/GenBank/DDBJ whole genome shotgun (WGS) entry which is preliminary data.</text>
</comment>
<dbReference type="EMBL" id="ANIK01000034">
    <property type="protein sequence ID" value="EMJ95578.1"/>
    <property type="molecule type" value="Genomic_DNA"/>
</dbReference>
<organism evidence="1 2">
    <name type="scientific">Leptospira alstonii serovar Sichuan str. 79601</name>
    <dbReference type="NCBI Taxonomy" id="1218565"/>
    <lineage>
        <taxon>Bacteria</taxon>
        <taxon>Pseudomonadati</taxon>
        <taxon>Spirochaetota</taxon>
        <taxon>Spirochaetia</taxon>
        <taxon>Leptospirales</taxon>
        <taxon>Leptospiraceae</taxon>
        <taxon>Leptospira</taxon>
    </lineage>
</organism>
<accession>M6D2Z1</accession>
<dbReference type="AlphaFoldDB" id="M6D2Z1"/>
<reference evidence="1 2" key="1">
    <citation type="submission" date="2013-01" db="EMBL/GenBank/DDBJ databases">
        <authorList>
            <person name="Harkins D.M."/>
            <person name="Durkin A.S."/>
            <person name="Brinkac L.M."/>
            <person name="Haft D.H."/>
            <person name="Selengut J.D."/>
            <person name="Sanka R."/>
            <person name="DePew J."/>
            <person name="Purushe J."/>
            <person name="Galloway R.L."/>
            <person name="Vinetz J.M."/>
            <person name="Sutton G.G."/>
            <person name="Nierman W.C."/>
            <person name="Fouts D.E."/>
        </authorList>
    </citation>
    <scope>NUCLEOTIDE SEQUENCE [LARGE SCALE GENOMIC DNA]</scope>
    <source>
        <strain evidence="1 2">79601</strain>
    </source>
</reference>
<evidence type="ECO:0000313" key="1">
    <source>
        <dbReference type="EMBL" id="EMJ95578.1"/>
    </source>
</evidence>
<name>M6D2Z1_9LEPT</name>
<evidence type="ECO:0000313" key="2">
    <source>
        <dbReference type="Proteomes" id="UP000011988"/>
    </source>
</evidence>
<dbReference type="PATRIC" id="fig|1218565.3.peg.1848"/>
<gene>
    <name evidence="1" type="ORF">LEP1GSC194_0900</name>
</gene>